<protein>
    <submittedName>
        <fullName evidence="12">Alkaline protease 2</fullName>
    </submittedName>
</protein>
<dbReference type="VEuPathDB" id="FungiDB:AB675_9362"/>
<evidence type="ECO:0000313" key="12">
    <source>
        <dbReference type="EMBL" id="KPI41422.1"/>
    </source>
</evidence>
<dbReference type="AlphaFoldDB" id="A0A0N1H636"/>
<keyword evidence="5 8" id="KW-0720">Serine protease</keyword>
<feature type="active site" description="Charge relay system" evidence="8">
    <location>
        <position position="183"/>
    </location>
</feature>
<feature type="domain" description="Peptidase S8/S53" evidence="10">
    <location>
        <begin position="181"/>
        <end position="417"/>
    </location>
</feature>
<dbReference type="GeneID" id="28741769"/>
<evidence type="ECO:0000256" key="9">
    <source>
        <dbReference type="SAM" id="SignalP"/>
    </source>
</evidence>
<dbReference type="InterPro" id="IPR034193">
    <property type="entry name" value="PCSK9_ProteinaseK-like"/>
</dbReference>
<dbReference type="RefSeq" id="XP_018001385.1">
    <property type="nucleotide sequence ID" value="XM_018149889.1"/>
</dbReference>
<proteinExistence type="inferred from homology"/>
<dbReference type="STRING" id="1664694.A0A0N1H636"/>
<keyword evidence="3 9" id="KW-0732">Signal</keyword>
<feature type="signal peptide" evidence="9">
    <location>
        <begin position="1"/>
        <end position="16"/>
    </location>
</feature>
<dbReference type="SUPFAM" id="SSF52743">
    <property type="entry name" value="Subtilisin-like"/>
    <property type="match status" value="1"/>
</dbReference>
<comment type="caution">
    <text evidence="12">The sequence shown here is derived from an EMBL/GenBank/DDBJ whole genome shotgun (WGS) entry which is preliminary data.</text>
</comment>
<dbReference type="InterPro" id="IPR000209">
    <property type="entry name" value="Peptidase_S8/S53_dom"/>
</dbReference>
<evidence type="ECO:0000313" key="13">
    <source>
        <dbReference type="Proteomes" id="UP000038010"/>
    </source>
</evidence>
<dbReference type="GO" id="GO:0004252">
    <property type="term" value="F:serine-type endopeptidase activity"/>
    <property type="evidence" value="ECO:0007669"/>
    <property type="project" value="UniProtKB-UniRule"/>
</dbReference>
<reference evidence="12 13" key="1">
    <citation type="submission" date="2015-06" db="EMBL/GenBank/DDBJ databases">
        <title>Draft genome of the ant-associated black yeast Phialophora attae CBS 131958.</title>
        <authorList>
            <person name="Moreno L.F."/>
            <person name="Stielow B.J."/>
            <person name="de Hoog S."/>
            <person name="Vicente V.A."/>
            <person name="Weiss V.A."/>
            <person name="de Vries M."/>
            <person name="Cruz L.M."/>
            <person name="Souza E.M."/>
        </authorList>
    </citation>
    <scope>NUCLEOTIDE SEQUENCE [LARGE SCALE GENOMIC DNA]</scope>
    <source>
        <strain evidence="12 13">CBS 131958</strain>
    </source>
</reference>
<dbReference type="InterPro" id="IPR037045">
    <property type="entry name" value="S8pro/Inhibitor_I9_sf"/>
</dbReference>
<dbReference type="Gene3D" id="3.30.70.80">
    <property type="entry name" value="Peptidase S8 propeptide/proteinase inhibitor I9"/>
    <property type="match status" value="1"/>
</dbReference>
<organism evidence="12 13">
    <name type="scientific">Cyphellophora attinorum</name>
    <dbReference type="NCBI Taxonomy" id="1664694"/>
    <lineage>
        <taxon>Eukaryota</taxon>
        <taxon>Fungi</taxon>
        <taxon>Dikarya</taxon>
        <taxon>Ascomycota</taxon>
        <taxon>Pezizomycotina</taxon>
        <taxon>Eurotiomycetes</taxon>
        <taxon>Chaetothyriomycetidae</taxon>
        <taxon>Chaetothyriales</taxon>
        <taxon>Cyphellophoraceae</taxon>
        <taxon>Cyphellophora</taxon>
    </lineage>
</organism>
<keyword evidence="7" id="KW-0325">Glycoprotein</keyword>
<dbReference type="PANTHER" id="PTHR43806">
    <property type="entry name" value="PEPTIDASE S8"/>
    <property type="match status" value="1"/>
</dbReference>
<evidence type="ECO:0000256" key="3">
    <source>
        <dbReference type="ARBA" id="ARBA00022729"/>
    </source>
</evidence>
<evidence type="ECO:0000256" key="8">
    <source>
        <dbReference type="PROSITE-ProRule" id="PRU01240"/>
    </source>
</evidence>
<keyword evidence="2 8" id="KW-0645">Protease</keyword>
<evidence type="ECO:0000256" key="4">
    <source>
        <dbReference type="ARBA" id="ARBA00022801"/>
    </source>
</evidence>
<dbReference type="PANTHER" id="PTHR43806:SF11">
    <property type="entry name" value="CEREVISIN-RELATED"/>
    <property type="match status" value="1"/>
</dbReference>
<feature type="active site" description="Charge relay system" evidence="8">
    <location>
        <position position="381"/>
    </location>
</feature>
<dbReference type="Proteomes" id="UP000038010">
    <property type="component" value="Unassembled WGS sequence"/>
</dbReference>
<dbReference type="Pfam" id="PF05922">
    <property type="entry name" value="Inhibitor_I9"/>
    <property type="match status" value="1"/>
</dbReference>
<dbReference type="Pfam" id="PF00082">
    <property type="entry name" value="Peptidase_S8"/>
    <property type="match status" value="1"/>
</dbReference>
<dbReference type="GO" id="GO:0006508">
    <property type="term" value="P:proteolysis"/>
    <property type="evidence" value="ECO:0007669"/>
    <property type="project" value="UniProtKB-KW"/>
</dbReference>
<dbReference type="PRINTS" id="PR00723">
    <property type="entry name" value="SUBTILISIN"/>
</dbReference>
<comment type="similarity">
    <text evidence="1 8">Belongs to the peptidase S8 family.</text>
</comment>
<keyword evidence="4 8" id="KW-0378">Hydrolase</keyword>
<dbReference type="FunFam" id="3.30.70.80:FF:000006">
    <property type="entry name" value="Autophagic serine protease Alp2"/>
    <property type="match status" value="1"/>
</dbReference>
<dbReference type="Gene3D" id="3.40.50.200">
    <property type="entry name" value="Peptidase S8/S53 domain"/>
    <property type="match status" value="1"/>
</dbReference>
<gene>
    <name evidence="12" type="ORF">AB675_9362</name>
</gene>
<dbReference type="InterPro" id="IPR010259">
    <property type="entry name" value="S8pro/Inhibitor_I9"/>
</dbReference>
<keyword evidence="13" id="KW-1185">Reference proteome</keyword>
<feature type="active site" description="Charge relay system" evidence="8">
    <location>
        <position position="215"/>
    </location>
</feature>
<dbReference type="InterPro" id="IPR015500">
    <property type="entry name" value="Peptidase_S8_subtilisin-rel"/>
</dbReference>
<evidence type="ECO:0000256" key="2">
    <source>
        <dbReference type="ARBA" id="ARBA00022670"/>
    </source>
</evidence>
<name>A0A0N1H636_9EURO</name>
<dbReference type="InterPro" id="IPR050131">
    <property type="entry name" value="Peptidase_S8_subtilisin-like"/>
</dbReference>
<dbReference type="OrthoDB" id="206201at2759"/>
<evidence type="ECO:0000256" key="6">
    <source>
        <dbReference type="ARBA" id="ARBA00023145"/>
    </source>
</evidence>
<feature type="chain" id="PRO_5005873092" evidence="9">
    <location>
        <begin position="17"/>
        <end position="474"/>
    </location>
</feature>
<dbReference type="GO" id="GO:0019863">
    <property type="term" value="F:IgE binding"/>
    <property type="evidence" value="ECO:0007669"/>
    <property type="project" value="UniProtKB-ARBA"/>
</dbReference>
<evidence type="ECO:0000259" key="10">
    <source>
        <dbReference type="Pfam" id="PF00082"/>
    </source>
</evidence>
<feature type="domain" description="Inhibitor I9" evidence="11">
    <location>
        <begin position="43"/>
        <end position="135"/>
    </location>
</feature>
<keyword evidence="6" id="KW-0865">Zymogen</keyword>
<dbReference type="InterPro" id="IPR022398">
    <property type="entry name" value="Peptidase_S8_His-AS"/>
</dbReference>
<dbReference type="InterPro" id="IPR023828">
    <property type="entry name" value="Peptidase_S8_Ser-AS"/>
</dbReference>
<dbReference type="PROSITE" id="PS00137">
    <property type="entry name" value="SUBTILASE_HIS"/>
    <property type="match status" value="1"/>
</dbReference>
<evidence type="ECO:0000256" key="5">
    <source>
        <dbReference type="ARBA" id="ARBA00022825"/>
    </source>
</evidence>
<dbReference type="InterPro" id="IPR036852">
    <property type="entry name" value="Peptidase_S8/S53_dom_sf"/>
</dbReference>
<dbReference type="EMBL" id="LFJN01000009">
    <property type="protein sequence ID" value="KPI41422.1"/>
    <property type="molecule type" value="Genomic_DNA"/>
</dbReference>
<evidence type="ECO:0000256" key="7">
    <source>
        <dbReference type="ARBA" id="ARBA00023180"/>
    </source>
</evidence>
<sequence>MKGIIAALVAAPLAAGSPLFIDTIHSEAAPIVSSVNSEHVPDSYIVVFKDHVSKAAAEAHHAWVQDIHETGHNERLELRKRGLLDDIVAYSGLGHVYHMPGKLLGYSGHFDPATIEQVRASPDVEYIELDSVVTVQKDTPELEKNAPWGLARISHREALGFGTFNKYLYSEDGGEGVDAYVIDTGTNVDHVDFEGRAKWGKTIPPGDEDADGNGHGTHCSGTVAGKKFGVAKKANVYAVKVLKSNGSGTMADVVKGVEWAATAHTDTVSAAKKGKKKGFKGSVANMSLGGGKSRTLDLAVNAAVDVGLHFAVAAGNDNADACKYSPAAAENAVTVGASTLADERAYFSNFGECTDIFAPGLNILSTWVGSKYATNIISGTSMASPHICGLLAYLLSLQPASDSAYAVAEITPKRLKADIIAISTRNALSDIPSDTPNILAWNGGGKTNYSSIIEEGGYRVTRAEGLELERLRVE</sequence>
<dbReference type="CDD" id="cd04077">
    <property type="entry name" value="Peptidases_S8_PCSK9_ProteinaseK_like"/>
    <property type="match status" value="1"/>
</dbReference>
<dbReference type="PROSITE" id="PS00138">
    <property type="entry name" value="SUBTILASE_SER"/>
    <property type="match status" value="1"/>
</dbReference>
<evidence type="ECO:0000259" key="11">
    <source>
        <dbReference type="Pfam" id="PF05922"/>
    </source>
</evidence>
<evidence type="ECO:0000256" key="1">
    <source>
        <dbReference type="ARBA" id="ARBA00011073"/>
    </source>
</evidence>
<dbReference type="PROSITE" id="PS51892">
    <property type="entry name" value="SUBTILASE"/>
    <property type="match status" value="1"/>
</dbReference>
<accession>A0A0N1H636</accession>
<dbReference type="FunFam" id="3.40.50.200:FF:000007">
    <property type="entry name" value="Subtilisin-like serine protease"/>
    <property type="match status" value="1"/>
</dbReference>